<accession>A0ABD5W2X8</accession>
<name>A0ABD5W2X8_9EURY</name>
<dbReference type="AlphaFoldDB" id="A0ABD5W2X8"/>
<dbReference type="Pfam" id="PF26463">
    <property type="entry name" value="DUF8140"/>
    <property type="match status" value="1"/>
</dbReference>
<sequence length="289" mass="32652">MVTKDPTKNVVRAWQVAVNPRNHSKLNRRLLLERGAQYYSTNGEANEKAMINDVAEFTACAFQEPELDEMLAGESDPEDATDIDLTNPDPGRLMLLMTFGSVLVQRHPKIQKDSRDCIIHERLHEYYLNNVYRAARTSEHGDEIYTALGTVVYNRDKEDEYGPPAGEPVEGIDTLEPLGDAKFFKVPLAHANRHCEARKDNKPGGDIQSIIRGKYVYVPLSDHVEKYRDAFFGRSGVARCQKKSSTTIFRKTNWTPTVMRSRESITKSRSGLSTAKQTKCSKPTGTRRS</sequence>
<gene>
    <name evidence="3" type="ORF">ACFQQG_19015</name>
</gene>
<proteinExistence type="predicted"/>
<feature type="compositionally biased region" description="Polar residues" evidence="1">
    <location>
        <begin position="267"/>
        <end position="289"/>
    </location>
</feature>
<keyword evidence="4" id="KW-1185">Reference proteome</keyword>
<feature type="region of interest" description="Disordered" evidence="1">
    <location>
        <begin position="260"/>
        <end position="289"/>
    </location>
</feature>
<comment type="caution">
    <text evidence="3">The sequence shown here is derived from an EMBL/GenBank/DDBJ whole genome shotgun (WGS) entry which is preliminary data.</text>
</comment>
<evidence type="ECO:0000313" key="3">
    <source>
        <dbReference type="EMBL" id="MFC7059915.1"/>
    </source>
</evidence>
<reference evidence="3 4" key="1">
    <citation type="journal article" date="2019" name="Int. J. Syst. Evol. Microbiol.">
        <title>The Global Catalogue of Microorganisms (GCM) 10K type strain sequencing project: providing services to taxonomists for standard genome sequencing and annotation.</title>
        <authorList>
            <consortium name="The Broad Institute Genomics Platform"/>
            <consortium name="The Broad Institute Genome Sequencing Center for Infectious Disease"/>
            <person name="Wu L."/>
            <person name="Ma J."/>
        </authorList>
    </citation>
    <scope>NUCLEOTIDE SEQUENCE [LARGE SCALE GENOMIC DNA]</scope>
    <source>
        <strain evidence="3 4">JCM 30072</strain>
    </source>
</reference>
<feature type="domain" description="Primase-associated N-terminal" evidence="2">
    <location>
        <begin position="12"/>
        <end position="231"/>
    </location>
</feature>
<dbReference type="Proteomes" id="UP001596445">
    <property type="component" value="Unassembled WGS sequence"/>
</dbReference>
<protein>
    <recommendedName>
        <fullName evidence="2">Primase-associated N-terminal domain-containing protein</fullName>
    </recommendedName>
</protein>
<evidence type="ECO:0000256" key="1">
    <source>
        <dbReference type="SAM" id="MobiDB-lite"/>
    </source>
</evidence>
<dbReference type="EMBL" id="JBHSZI010000004">
    <property type="protein sequence ID" value="MFC7059915.1"/>
    <property type="molecule type" value="Genomic_DNA"/>
</dbReference>
<organism evidence="3 4">
    <name type="scientific">Halovenus salina</name>
    <dbReference type="NCBI Taxonomy" id="1510225"/>
    <lineage>
        <taxon>Archaea</taxon>
        <taxon>Methanobacteriati</taxon>
        <taxon>Methanobacteriota</taxon>
        <taxon>Stenosarchaea group</taxon>
        <taxon>Halobacteria</taxon>
        <taxon>Halobacteriales</taxon>
        <taxon>Haloarculaceae</taxon>
        <taxon>Halovenus</taxon>
    </lineage>
</organism>
<dbReference type="InterPro" id="IPR058453">
    <property type="entry name" value="Primase-assoc_N"/>
</dbReference>
<evidence type="ECO:0000259" key="2">
    <source>
        <dbReference type="Pfam" id="PF26463"/>
    </source>
</evidence>
<dbReference type="RefSeq" id="WP_382187298.1">
    <property type="nucleotide sequence ID" value="NZ_JBHSZI010000004.1"/>
</dbReference>
<evidence type="ECO:0000313" key="4">
    <source>
        <dbReference type="Proteomes" id="UP001596445"/>
    </source>
</evidence>